<gene>
    <name evidence="3" type="ORF">g.9669</name>
</gene>
<evidence type="ECO:0000256" key="1">
    <source>
        <dbReference type="SAM" id="Coils"/>
    </source>
</evidence>
<dbReference type="AlphaFoldDB" id="A0A2S2PHV8"/>
<feature type="region of interest" description="Disordered" evidence="2">
    <location>
        <begin position="50"/>
        <end position="83"/>
    </location>
</feature>
<proteinExistence type="predicted"/>
<evidence type="ECO:0000256" key="2">
    <source>
        <dbReference type="SAM" id="MobiDB-lite"/>
    </source>
</evidence>
<name>A0A2S2PHV8_SCHGA</name>
<dbReference type="InterPro" id="IPR052270">
    <property type="entry name" value="CACF_protein"/>
</dbReference>
<keyword evidence="1" id="KW-0175">Coiled coil</keyword>
<organism evidence="3">
    <name type="scientific">Schizaphis graminum</name>
    <name type="common">Green bug aphid</name>
    <dbReference type="NCBI Taxonomy" id="13262"/>
    <lineage>
        <taxon>Eukaryota</taxon>
        <taxon>Metazoa</taxon>
        <taxon>Ecdysozoa</taxon>
        <taxon>Arthropoda</taxon>
        <taxon>Hexapoda</taxon>
        <taxon>Insecta</taxon>
        <taxon>Pterygota</taxon>
        <taxon>Neoptera</taxon>
        <taxon>Paraneoptera</taxon>
        <taxon>Hemiptera</taxon>
        <taxon>Sternorrhyncha</taxon>
        <taxon>Aphidomorpha</taxon>
        <taxon>Aphidoidea</taxon>
        <taxon>Aphididae</taxon>
        <taxon>Aphidini</taxon>
        <taxon>Schizaphis</taxon>
    </lineage>
</organism>
<reference evidence="3" key="1">
    <citation type="submission" date="2018-04" db="EMBL/GenBank/DDBJ databases">
        <title>Transcriptome of Schizaphis graminum biotype I.</title>
        <authorList>
            <person name="Scully E.D."/>
            <person name="Geib S.M."/>
            <person name="Palmer N.A."/>
            <person name="Koch K."/>
            <person name="Bradshaw J."/>
            <person name="Heng-Moss T."/>
            <person name="Sarath G."/>
        </authorList>
    </citation>
    <scope>NUCLEOTIDE SEQUENCE</scope>
</reference>
<dbReference type="EMBL" id="GGMR01016386">
    <property type="protein sequence ID" value="MBY29005.1"/>
    <property type="molecule type" value="Transcribed_RNA"/>
</dbReference>
<feature type="coiled-coil region" evidence="1">
    <location>
        <begin position="192"/>
        <end position="228"/>
    </location>
</feature>
<dbReference type="PANTHER" id="PTHR22028">
    <property type="entry name" value="SFI1 SPINDLE BODY DOMAIN-CONTAINING PROTEIN-RELATED"/>
    <property type="match status" value="1"/>
</dbReference>
<sequence length="416" mass="51237">MRLLQRIYWDRWRNYTVNSKASRGLVETNDKVDKFLSKIQEKLDNDDCRRKNKTTADNKQTCARNRAAPTAKRTGSRDRQQAKIDEQKKLLEKQRMEIERLRLQQLKLESEKALLENQRLLQHLHHSGGSERRTKIRTAQPVLQSGPVASPSDILNRMEMRALERRAKWEAIKERRRKAELEEMRKKRELEEKCTRERMEQKRERLLEARENMRLRMIEEDRRKAQREVWRENARIADDLYRKLLIRRGFEAFRANLNWARRRVKEASDHYDRQLVGTCFSKWRFYVNNSLNEKILLAEQFYKQKLMKTAFLVFYEILEERKKKQQVAEDWHNFKIEEYWFKRWRDYVREIQLQTQTKMLKAESYHNKIIMKRCFDNWRKFPEILYKERLKDCRLRMWHEKVQEILPDFIPPEFEL</sequence>
<accession>A0A2S2PHV8</accession>
<evidence type="ECO:0000313" key="3">
    <source>
        <dbReference type="EMBL" id="MBY29005.1"/>
    </source>
</evidence>
<dbReference type="PANTHER" id="PTHR22028:SF5">
    <property type="entry name" value="COILED-COIL DOMAIN-CONTAINING PROTEIN 191"/>
    <property type="match status" value="1"/>
</dbReference>
<protein>
    <submittedName>
        <fullName evidence="3">Coiled-coil domain-containing protein</fullName>
    </submittedName>
</protein>